<dbReference type="Gene3D" id="1.10.3300.10">
    <property type="entry name" value="Jann2411-like domain"/>
    <property type="match status" value="1"/>
</dbReference>
<evidence type="ECO:0000313" key="2">
    <source>
        <dbReference type="EMBL" id="WNC15986.1"/>
    </source>
</evidence>
<dbReference type="InterPro" id="IPR010852">
    <property type="entry name" value="ABATE"/>
</dbReference>
<dbReference type="PANTHER" id="PTHR35525">
    <property type="entry name" value="BLL6575 PROTEIN"/>
    <property type="match status" value="1"/>
</dbReference>
<name>A0ABY9T7G6_BREBE</name>
<feature type="domain" description="Zinc finger CGNR" evidence="1">
    <location>
        <begin position="137"/>
        <end position="180"/>
    </location>
</feature>
<sequence>MEWLFIDFLNSDWRDWRGSGRRENRLEKTEWMESFLQEWGLDAPLPVEPKIVAGLVELRECLRRMTESLVRGTALDGDDLAALNRALALAPSHSEIRHSEEGGYRMEKVSAVSGWDLVASRIAQSFADLLVHEEAKRIKICDNPDCRWVFYDESRNRVRRWCDDKMCGNLMKVRRFRERQKSKG</sequence>
<keyword evidence="3" id="KW-1185">Reference proteome</keyword>
<gene>
    <name evidence="2" type="ORF">RGB73_06625</name>
</gene>
<protein>
    <submittedName>
        <fullName evidence="2">CGNR zinc finger domain-containing protein</fullName>
    </submittedName>
</protein>
<dbReference type="SUPFAM" id="SSF160904">
    <property type="entry name" value="Jann2411-like"/>
    <property type="match status" value="1"/>
</dbReference>
<dbReference type="PANTHER" id="PTHR35525:SF3">
    <property type="entry name" value="BLL6575 PROTEIN"/>
    <property type="match status" value="1"/>
</dbReference>
<accession>A0ABY9T7G6</accession>
<organism evidence="2 3">
    <name type="scientific">Brevibacillus brevis</name>
    <name type="common">Bacillus brevis</name>
    <dbReference type="NCBI Taxonomy" id="1393"/>
    <lineage>
        <taxon>Bacteria</taxon>
        <taxon>Bacillati</taxon>
        <taxon>Bacillota</taxon>
        <taxon>Bacilli</taxon>
        <taxon>Bacillales</taxon>
        <taxon>Paenibacillaceae</taxon>
        <taxon>Brevibacillus</taxon>
    </lineage>
</organism>
<dbReference type="EMBL" id="CP134050">
    <property type="protein sequence ID" value="WNC15986.1"/>
    <property type="molecule type" value="Genomic_DNA"/>
</dbReference>
<dbReference type="RefSeq" id="WP_310770256.1">
    <property type="nucleotide sequence ID" value="NZ_CP134050.1"/>
</dbReference>
<proteinExistence type="predicted"/>
<dbReference type="InterPro" id="IPR023286">
    <property type="entry name" value="ABATE_dom_sf"/>
</dbReference>
<dbReference type="Pfam" id="PF07336">
    <property type="entry name" value="ABATE"/>
    <property type="match status" value="1"/>
</dbReference>
<dbReference type="Proteomes" id="UP001256827">
    <property type="component" value="Chromosome"/>
</dbReference>
<dbReference type="InterPro" id="IPR021005">
    <property type="entry name" value="Znf_CGNR"/>
</dbReference>
<reference evidence="2 3" key="1">
    <citation type="submission" date="2023-09" db="EMBL/GenBank/DDBJ databases">
        <title>Complete Genome and Methylome dissection of Bacillus brevis NEB573 original source of BbsI restriction endonuclease.</title>
        <authorList>
            <person name="Fomenkov A."/>
            <person name="Roberts R.D."/>
        </authorList>
    </citation>
    <scope>NUCLEOTIDE SEQUENCE [LARGE SCALE GENOMIC DNA]</scope>
    <source>
        <strain evidence="2 3">NEB573</strain>
    </source>
</reference>
<evidence type="ECO:0000259" key="1">
    <source>
        <dbReference type="Pfam" id="PF11706"/>
    </source>
</evidence>
<dbReference type="Pfam" id="PF11706">
    <property type="entry name" value="zf-CGNR"/>
    <property type="match status" value="1"/>
</dbReference>
<evidence type="ECO:0000313" key="3">
    <source>
        <dbReference type="Proteomes" id="UP001256827"/>
    </source>
</evidence>